<dbReference type="EMBL" id="LT629690">
    <property type="protein sequence ID" value="SDF69990.1"/>
    <property type="molecule type" value="Genomic_DNA"/>
</dbReference>
<keyword evidence="1" id="KW-0472">Membrane</keyword>
<dbReference type="RefSeq" id="WP_083345888.1">
    <property type="nucleotide sequence ID" value="NZ_LT629690.1"/>
</dbReference>
<sequence>MSPHDQMHRLHRMLRIAGAIVPKGRRSTWHAEWVAEISYVYLDDPAAADSLAQGLLPDAISLRKLDLQHRWESIDWRSPAVCIKFLTGCLAVLFAINFLQPHVRHLLSSIWGVWTFGTFVTLAIFAVPSTVVVSGYGACEAYRGDAASAWQRFARWRFLITKFVLAALCGYFLAVQVILLLPPVLKPLEGGLAIACGLIFNAFTMTWVFTDQRQRCPTCMRSLRHPAHMGVPSWSLLHANATEEMCDQGHGLLHQPEWRTSWFENARWVQLDRTWRELFRD</sequence>
<feature type="transmembrane region" description="Helical" evidence="1">
    <location>
        <begin position="159"/>
        <end position="179"/>
    </location>
</feature>
<feature type="transmembrane region" description="Helical" evidence="1">
    <location>
        <begin position="191"/>
        <end position="210"/>
    </location>
</feature>
<evidence type="ECO:0000313" key="3">
    <source>
        <dbReference type="Proteomes" id="UP000182427"/>
    </source>
</evidence>
<proteinExistence type="predicted"/>
<accession>A0A1G7N9L8</accession>
<evidence type="ECO:0000256" key="1">
    <source>
        <dbReference type="SAM" id="Phobius"/>
    </source>
</evidence>
<dbReference type="Proteomes" id="UP000182427">
    <property type="component" value="Chromosome I"/>
</dbReference>
<protein>
    <submittedName>
        <fullName evidence="2">Uncharacterized protein</fullName>
    </submittedName>
</protein>
<dbReference type="AlphaFoldDB" id="A0A1G7N9L8"/>
<organism evidence="2 3">
    <name type="scientific">Terriglobus roseus</name>
    <dbReference type="NCBI Taxonomy" id="392734"/>
    <lineage>
        <taxon>Bacteria</taxon>
        <taxon>Pseudomonadati</taxon>
        <taxon>Acidobacteriota</taxon>
        <taxon>Terriglobia</taxon>
        <taxon>Terriglobales</taxon>
        <taxon>Acidobacteriaceae</taxon>
        <taxon>Terriglobus</taxon>
    </lineage>
</organism>
<keyword evidence="1" id="KW-1133">Transmembrane helix</keyword>
<evidence type="ECO:0000313" key="2">
    <source>
        <dbReference type="EMBL" id="SDF69990.1"/>
    </source>
</evidence>
<feature type="transmembrane region" description="Helical" evidence="1">
    <location>
        <begin position="80"/>
        <end position="99"/>
    </location>
</feature>
<keyword evidence="1" id="KW-0812">Transmembrane</keyword>
<feature type="transmembrane region" description="Helical" evidence="1">
    <location>
        <begin position="111"/>
        <end position="138"/>
    </location>
</feature>
<gene>
    <name evidence="2" type="ORF">SAMN05444167_3040</name>
</gene>
<keyword evidence="3" id="KW-1185">Reference proteome</keyword>
<reference evidence="2 3" key="1">
    <citation type="submission" date="2016-10" db="EMBL/GenBank/DDBJ databases">
        <authorList>
            <person name="de Groot N.N."/>
        </authorList>
    </citation>
    <scope>NUCLEOTIDE SEQUENCE [LARGE SCALE GENOMIC DNA]</scope>
    <source>
        <strain evidence="2 3">GAS232</strain>
    </source>
</reference>
<dbReference type="OrthoDB" id="110982at2"/>
<name>A0A1G7N9L8_9BACT</name>